<dbReference type="AlphaFoldDB" id="A0A8J3YEK4"/>
<gene>
    <name evidence="2" type="ORF">Val02_04620</name>
</gene>
<keyword evidence="1" id="KW-1133">Transmembrane helix</keyword>
<evidence type="ECO:0000256" key="1">
    <source>
        <dbReference type="SAM" id="Phobius"/>
    </source>
</evidence>
<feature type="transmembrane region" description="Helical" evidence="1">
    <location>
        <begin position="195"/>
        <end position="221"/>
    </location>
</feature>
<protein>
    <submittedName>
        <fullName evidence="2">Uncharacterized protein</fullName>
    </submittedName>
</protein>
<feature type="transmembrane region" description="Helical" evidence="1">
    <location>
        <begin position="233"/>
        <end position="253"/>
    </location>
</feature>
<organism evidence="2 3">
    <name type="scientific">Virgisporangium aliadipatigenens</name>
    <dbReference type="NCBI Taxonomy" id="741659"/>
    <lineage>
        <taxon>Bacteria</taxon>
        <taxon>Bacillati</taxon>
        <taxon>Actinomycetota</taxon>
        <taxon>Actinomycetes</taxon>
        <taxon>Micromonosporales</taxon>
        <taxon>Micromonosporaceae</taxon>
        <taxon>Virgisporangium</taxon>
    </lineage>
</organism>
<name>A0A8J3YEK4_9ACTN</name>
<dbReference type="EMBL" id="BOPF01000002">
    <property type="protein sequence ID" value="GIJ43576.1"/>
    <property type="molecule type" value="Genomic_DNA"/>
</dbReference>
<comment type="caution">
    <text evidence="2">The sequence shown here is derived from an EMBL/GenBank/DDBJ whole genome shotgun (WGS) entry which is preliminary data.</text>
</comment>
<dbReference type="Proteomes" id="UP000619260">
    <property type="component" value="Unassembled WGS sequence"/>
</dbReference>
<feature type="transmembrane region" description="Helical" evidence="1">
    <location>
        <begin position="156"/>
        <end position="175"/>
    </location>
</feature>
<feature type="transmembrane region" description="Helical" evidence="1">
    <location>
        <begin position="128"/>
        <end position="149"/>
    </location>
</feature>
<keyword evidence="1" id="KW-0472">Membrane</keyword>
<evidence type="ECO:0000313" key="2">
    <source>
        <dbReference type="EMBL" id="GIJ43576.1"/>
    </source>
</evidence>
<reference evidence="2" key="1">
    <citation type="submission" date="2021-01" db="EMBL/GenBank/DDBJ databases">
        <title>Whole genome shotgun sequence of Virgisporangium aliadipatigenens NBRC 105644.</title>
        <authorList>
            <person name="Komaki H."/>
            <person name="Tamura T."/>
        </authorList>
    </citation>
    <scope>NUCLEOTIDE SEQUENCE</scope>
    <source>
        <strain evidence="2">NBRC 105644</strain>
    </source>
</reference>
<feature type="transmembrane region" description="Helical" evidence="1">
    <location>
        <begin position="48"/>
        <end position="66"/>
    </location>
</feature>
<keyword evidence="1" id="KW-0812">Transmembrane</keyword>
<sequence length="449" mass="47775">MTRPLRIELLRSNAKGLALLLFLITALGVGAMYQFWWGQWLRFGYSQSTYMFVLMPLALAGGVVLGRRDRRTRARELMDSTGRPRWQRSLPAMAALGIGVAATHLLVGALGAVLTAGVVDGYLGARGFVAPLVDALVLVGAGWLGIAVGRRWGSPLLPPALAAATLVVQFAVQSMPAKSPLHHLDLMINNPPDAAWETVSTTALLARTALAAGFIAAGLLFAVGTSWASRTGAFGALAAGLAGLMFISAPGSAGQWQIDRAAQALVCADGTPQVCLTAVHAHMLKDVAPQARRALAALAKLPNAPTRAVEVRLPHLGRNDSEQWQLVKPEPGTVQFTLEIDPDTGKDPDVTDSIVMGGGTYWSGCGAPDDIAMSVSGAWLLGTDMVRMYFPPFGYLVTDHHEQEIRDALAALRALPEQEQLRRVTALRDAAARCEQELMPILTGEGEGR</sequence>
<accession>A0A8J3YEK4</accession>
<feature type="transmembrane region" description="Helical" evidence="1">
    <location>
        <begin position="16"/>
        <end position="36"/>
    </location>
</feature>
<proteinExistence type="predicted"/>
<evidence type="ECO:0000313" key="3">
    <source>
        <dbReference type="Proteomes" id="UP000619260"/>
    </source>
</evidence>
<dbReference type="RefSeq" id="WP_203897133.1">
    <property type="nucleotide sequence ID" value="NZ_BOPF01000002.1"/>
</dbReference>
<keyword evidence="3" id="KW-1185">Reference proteome</keyword>
<feature type="transmembrane region" description="Helical" evidence="1">
    <location>
        <begin position="93"/>
        <end position="116"/>
    </location>
</feature>